<feature type="domain" description="Cyclic nucleotide-binding" evidence="1">
    <location>
        <begin position="30"/>
        <end position="115"/>
    </location>
</feature>
<dbReference type="EMBL" id="CAIJDO010000134">
    <property type="protein sequence ID" value="CAD0004741.1"/>
    <property type="molecule type" value="Genomic_DNA"/>
</dbReference>
<dbReference type="SUPFAM" id="SSF51206">
    <property type="entry name" value="cAMP-binding domain-like"/>
    <property type="match status" value="1"/>
</dbReference>
<dbReference type="Gene3D" id="2.60.120.10">
    <property type="entry name" value="Jelly Rolls"/>
    <property type="match status" value="1"/>
</dbReference>
<evidence type="ECO:0000313" key="3">
    <source>
        <dbReference type="Proteomes" id="UP000556700"/>
    </source>
</evidence>
<dbReference type="AlphaFoldDB" id="A0A6V6YZ25"/>
<accession>A0A6V6YZ25</accession>
<dbReference type="InterPro" id="IPR014710">
    <property type="entry name" value="RmlC-like_jellyroll"/>
</dbReference>
<protein>
    <submittedName>
        <fullName evidence="2">Crp/Fnr family transcriptional regulator</fullName>
    </submittedName>
</protein>
<evidence type="ECO:0000313" key="2">
    <source>
        <dbReference type="EMBL" id="CAD0004741.1"/>
    </source>
</evidence>
<gene>
    <name evidence="2" type="ORF">FLACHUCJ7_01983</name>
</gene>
<comment type="caution">
    <text evidence="2">The sequence shown here is derived from an EMBL/GenBank/DDBJ whole genome shotgun (WGS) entry which is preliminary data.</text>
</comment>
<dbReference type="InterPro" id="IPR000595">
    <property type="entry name" value="cNMP-bd_dom"/>
</dbReference>
<reference evidence="2 3" key="1">
    <citation type="submission" date="2020-06" db="EMBL/GenBank/DDBJ databases">
        <authorList>
            <person name="Criscuolo A."/>
        </authorList>
    </citation>
    <scope>NUCLEOTIDE SEQUENCE [LARGE SCALE GENOMIC DNA]</scope>
    <source>
        <strain evidence="3">CIP 110025</strain>
    </source>
</reference>
<organism evidence="2 3">
    <name type="scientific">Flavobacterium chungangense</name>
    <dbReference type="NCBI Taxonomy" id="554283"/>
    <lineage>
        <taxon>Bacteria</taxon>
        <taxon>Pseudomonadati</taxon>
        <taxon>Bacteroidota</taxon>
        <taxon>Flavobacteriia</taxon>
        <taxon>Flavobacteriales</taxon>
        <taxon>Flavobacteriaceae</taxon>
        <taxon>Flavobacterium</taxon>
    </lineage>
</organism>
<dbReference type="Pfam" id="PF00027">
    <property type="entry name" value="cNMP_binding"/>
    <property type="match status" value="1"/>
</dbReference>
<dbReference type="RefSeq" id="WP_031456419.1">
    <property type="nucleotide sequence ID" value="NZ_CAIJDO010000134.1"/>
</dbReference>
<keyword evidence="3" id="KW-1185">Reference proteome</keyword>
<name>A0A6V6YZ25_9FLAO</name>
<proteinExistence type="predicted"/>
<evidence type="ECO:0000259" key="1">
    <source>
        <dbReference type="Pfam" id="PF00027"/>
    </source>
</evidence>
<dbReference type="Proteomes" id="UP000556700">
    <property type="component" value="Unassembled WGS sequence"/>
</dbReference>
<dbReference type="InterPro" id="IPR018490">
    <property type="entry name" value="cNMP-bd_dom_sf"/>
</dbReference>
<sequence>MQQSLQGHINKIVQISNEEFAEMESFFLKKSFKKDEYLAQAGKTAKYEYFVLSGLVFASHLNDKGKIHVIQFAMENSWITDSHSYNMGKVANLDIKCLEDAEIYCITYENKEKLCAFSKKMEYYFRKISIESNILLQKRIIMSTYANFKDRYELFIADYPKIDKRVSKTLLASYVGVSRRTLGDI</sequence>